<dbReference type="Proteomes" id="UP001556692">
    <property type="component" value="Unassembled WGS sequence"/>
</dbReference>
<dbReference type="Pfam" id="PF19291">
    <property type="entry name" value="TREH_N"/>
    <property type="match status" value="1"/>
</dbReference>
<evidence type="ECO:0000259" key="2">
    <source>
        <dbReference type="Pfam" id="PF19291"/>
    </source>
</evidence>
<dbReference type="InterPro" id="IPR008928">
    <property type="entry name" value="6-hairpin_glycosidase_sf"/>
</dbReference>
<keyword evidence="4" id="KW-1185">Reference proteome</keyword>
<name>A0ABV3SFI1_9HYPH</name>
<proteinExistence type="predicted"/>
<dbReference type="Pfam" id="PF00723">
    <property type="entry name" value="Glyco_hydro_15"/>
    <property type="match status" value="1"/>
</dbReference>
<evidence type="ECO:0000259" key="1">
    <source>
        <dbReference type="Pfam" id="PF00723"/>
    </source>
</evidence>
<dbReference type="RefSeq" id="WP_367953386.1">
    <property type="nucleotide sequence ID" value="NZ_JBDPGJ010000002.1"/>
</dbReference>
<comment type="caution">
    <text evidence="3">The sequence shown here is derived from an EMBL/GenBank/DDBJ whole genome shotgun (WGS) entry which is preliminary data.</text>
</comment>
<dbReference type="InterPro" id="IPR045582">
    <property type="entry name" value="Trehalase-like_N"/>
</dbReference>
<dbReference type="EMBL" id="JBDPGJ010000002">
    <property type="protein sequence ID" value="MEX0405492.1"/>
    <property type="molecule type" value="Genomic_DNA"/>
</dbReference>
<gene>
    <name evidence="3" type="ORF">ABGN05_07470</name>
</gene>
<dbReference type="InterPro" id="IPR012341">
    <property type="entry name" value="6hp_glycosidase-like_sf"/>
</dbReference>
<feature type="domain" description="GH15-like" evidence="1">
    <location>
        <begin position="242"/>
        <end position="598"/>
    </location>
</feature>
<dbReference type="GO" id="GO:0016787">
    <property type="term" value="F:hydrolase activity"/>
    <property type="evidence" value="ECO:0007669"/>
    <property type="project" value="UniProtKB-KW"/>
</dbReference>
<organism evidence="3 4">
    <name type="scientific">Aquibium pacificus</name>
    <dbReference type="NCBI Taxonomy" id="3153579"/>
    <lineage>
        <taxon>Bacteria</taxon>
        <taxon>Pseudomonadati</taxon>
        <taxon>Pseudomonadota</taxon>
        <taxon>Alphaproteobacteria</taxon>
        <taxon>Hyphomicrobiales</taxon>
        <taxon>Phyllobacteriaceae</taxon>
        <taxon>Aquibium</taxon>
    </lineage>
</organism>
<dbReference type="PANTHER" id="PTHR31616:SF0">
    <property type="entry name" value="GLUCAN 1,4-ALPHA-GLUCOSIDASE"/>
    <property type="match status" value="1"/>
</dbReference>
<accession>A0ABV3SFI1</accession>
<evidence type="ECO:0000313" key="4">
    <source>
        <dbReference type="Proteomes" id="UP001556692"/>
    </source>
</evidence>
<dbReference type="PANTHER" id="PTHR31616">
    <property type="entry name" value="TREHALASE"/>
    <property type="match status" value="1"/>
</dbReference>
<dbReference type="SUPFAM" id="SSF48208">
    <property type="entry name" value="Six-hairpin glycosidases"/>
    <property type="match status" value="1"/>
</dbReference>
<reference evidence="3 4" key="1">
    <citation type="submission" date="2024-05" db="EMBL/GenBank/DDBJ databases">
        <authorList>
            <person name="Jiang F."/>
        </authorList>
    </citation>
    <scope>NUCLEOTIDE SEQUENCE [LARGE SCALE GENOMIC DNA]</scope>
    <source>
        <strain evidence="3 4">LZ166</strain>
    </source>
</reference>
<dbReference type="Gene3D" id="1.50.10.10">
    <property type="match status" value="1"/>
</dbReference>
<feature type="domain" description="Trehalase-like N-terminal" evidence="2">
    <location>
        <begin position="12"/>
        <end position="180"/>
    </location>
</feature>
<dbReference type="InterPro" id="IPR011613">
    <property type="entry name" value="GH15-like"/>
</dbReference>
<protein>
    <submittedName>
        <fullName evidence="3">Glycoside hydrolase family 15 protein</fullName>
    </submittedName>
</protein>
<evidence type="ECO:0000313" key="3">
    <source>
        <dbReference type="EMBL" id="MEX0405492.1"/>
    </source>
</evidence>
<keyword evidence="3" id="KW-0378">Hydrolase</keyword>
<sequence>MRSAAGRDKRGRHWASGLSSVKPMRIEDYGLIGNGETAALVGRDASIDWLCWPRFDSEACFAALLGNPGNGCWSIVPDAPVTLRSRRYRGDTPILETTLETASGAIRIIDFMPVNQEMPALVRIVEGIRGTVPVGMNLCLRFGYGARAPWLRKEASGDMKAISGPHAAVLRSTVDFAIDDHSAIGRFSVCEGQRLDFVLAYGPSFEPPRDLPDAASAMQATERFWDEWCKCCAYQGAWGEPVRRSLITIKALIYGRTGGIIAAPTTSLPEQAGGSRNWDYRYCWLRDATFVLLMMMSAGYRQEAEAWTDWLLRAVAGSSHQVQPVYGVAGENWLGEREADHLAGFNGARPVRIGNDAFRQRQIDVFGEVMDVMHHARRSNFTLREADWTLQTSLVSYLEEIWNQPDEGIWEVRGGPRHFVHSKVMAWVAFDRAVKAIEGFGLEGPVGQWSRIRDEIRAQVCERGFDAQRGAFVQSYGSKELDSSTLLIPLVGFLPADDPRVAGTVRAIEKELAVDGLVLRYRTEHTDDGLPPGEGVFLACSFWMADNYILQGRYGDAKRLFEHLLSLRNDLGLLAEEYDPRTKTQLGNFPQALSHLTLAGTALNLDHAASPTRERSREGS</sequence>